<reference evidence="1" key="1">
    <citation type="submission" date="2022-04" db="EMBL/GenBank/DDBJ databases">
        <title>A functionally conserved STORR gene fusion in Papaver species that diverged 16.8 million years ago.</title>
        <authorList>
            <person name="Catania T."/>
        </authorList>
    </citation>
    <scope>NUCLEOTIDE SEQUENCE</scope>
    <source>
        <strain evidence="1">S-188037</strain>
    </source>
</reference>
<feature type="non-terminal residue" evidence="1">
    <location>
        <position position="1"/>
    </location>
</feature>
<protein>
    <submittedName>
        <fullName evidence="1">Uncharacterized protein</fullName>
    </submittedName>
</protein>
<comment type="caution">
    <text evidence="1">The sequence shown here is derived from an EMBL/GenBank/DDBJ whole genome shotgun (WGS) entry which is preliminary data.</text>
</comment>
<dbReference type="AlphaFoldDB" id="A0AAD4XTM5"/>
<evidence type="ECO:0000313" key="2">
    <source>
        <dbReference type="Proteomes" id="UP001202328"/>
    </source>
</evidence>
<gene>
    <name evidence="1" type="ORF">MKW98_004196</name>
</gene>
<proteinExistence type="predicted"/>
<dbReference type="EMBL" id="JAJJMB010004170">
    <property type="protein sequence ID" value="KAI3943691.1"/>
    <property type="molecule type" value="Genomic_DNA"/>
</dbReference>
<sequence>MRLFCLETSLRLSQERNNKCTKFALQRRVVRRNEAYVAELMDKWENEGSLRLKCWVAVNCQGREMYERLQACKGSRCMLGQ</sequence>
<dbReference type="Proteomes" id="UP001202328">
    <property type="component" value="Unassembled WGS sequence"/>
</dbReference>
<name>A0AAD4XTM5_9MAGN</name>
<organism evidence="1 2">
    <name type="scientific">Papaver atlanticum</name>
    <dbReference type="NCBI Taxonomy" id="357466"/>
    <lineage>
        <taxon>Eukaryota</taxon>
        <taxon>Viridiplantae</taxon>
        <taxon>Streptophyta</taxon>
        <taxon>Embryophyta</taxon>
        <taxon>Tracheophyta</taxon>
        <taxon>Spermatophyta</taxon>
        <taxon>Magnoliopsida</taxon>
        <taxon>Ranunculales</taxon>
        <taxon>Papaveraceae</taxon>
        <taxon>Papaveroideae</taxon>
        <taxon>Papaver</taxon>
    </lineage>
</organism>
<evidence type="ECO:0000313" key="1">
    <source>
        <dbReference type="EMBL" id="KAI3943691.1"/>
    </source>
</evidence>
<keyword evidence="2" id="KW-1185">Reference proteome</keyword>
<accession>A0AAD4XTM5</accession>